<sequence length="114" mass="12236">MLGGHFNPSSWAAGPHGPSRRPSAKHRDPPPALLVLTCELRKALWANYEDERGDTTTPGEEHMKEGYPAPESRAARADIRSGLDAIATVKLECVAMTGERVTLRFGLLIGSAGS</sequence>
<organism evidence="2 3">
    <name type="scientific">Pleurodeles waltl</name>
    <name type="common">Iberian ribbed newt</name>
    <dbReference type="NCBI Taxonomy" id="8319"/>
    <lineage>
        <taxon>Eukaryota</taxon>
        <taxon>Metazoa</taxon>
        <taxon>Chordata</taxon>
        <taxon>Craniata</taxon>
        <taxon>Vertebrata</taxon>
        <taxon>Euteleostomi</taxon>
        <taxon>Amphibia</taxon>
        <taxon>Batrachia</taxon>
        <taxon>Caudata</taxon>
        <taxon>Salamandroidea</taxon>
        <taxon>Salamandridae</taxon>
        <taxon>Pleurodelinae</taxon>
        <taxon>Pleurodeles</taxon>
    </lineage>
</organism>
<gene>
    <name evidence="2" type="ORF">NDU88_012591</name>
</gene>
<feature type="region of interest" description="Disordered" evidence="1">
    <location>
        <begin position="49"/>
        <end position="75"/>
    </location>
</feature>
<feature type="compositionally biased region" description="Basic and acidic residues" evidence="1">
    <location>
        <begin position="49"/>
        <end position="65"/>
    </location>
</feature>
<evidence type="ECO:0000313" key="3">
    <source>
        <dbReference type="Proteomes" id="UP001066276"/>
    </source>
</evidence>
<comment type="caution">
    <text evidence="2">The sequence shown here is derived from an EMBL/GenBank/DDBJ whole genome shotgun (WGS) entry which is preliminary data.</text>
</comment>
<name>A0AAV7R525_PLEWA</name>
<reference evidence="2" key="1">
    <citation type="journal article" date="2022" name="bioRxiv">
        <title>Sequencing and chromosome-scale assembly of the giantPleurodeles waltlgenome.</title>
        <authorList>
            <person name="Brown T."/>
            <person name="Elewa A."/>
            <person name="Iarovenko S."/>
            <person name="Subramanian E."/>
            <person name="Araus A.J."/>
            <person name="Petzold A."/>
            <person name="Susuki M."/>
            <person name="Suzuki K.-i.T."/>
            <person name="Hayashi T."/>
            <person name="Toyoda A."/>
            <person name="Oliveira C."/>
            <person name="Osipova E."/>
            <person name="Leigh N.D."/>
            <person name="Simon A."/>
            <person name="Yun M.H."/>
        </authorList>
    </citation>
    <scope>NUCLEOTIDE SEQUENCE</scope>
    <source>
        <strain evidence="2">20211129_DDA</strain>
        <tissue evidence="2">Liver</tissue>
    </source>
</reference>
<dbReference type="AlphaFoldDB" id="A0AAV7R525"/>
<protein>
    <submittedName>
        <fullName evidence="2">Uncharacterized protein</fullName>
    </submittedName>
</protein>
<evidence type="ECO:0000313" key="2">
    <source>
        <dbReference type="EMBL" id="KAJ1146314.1"/>
    </source>
</evidence>
<dbReference type="EMBL" id="JANPWB010000010">
    <property type="protein sequence ID" value="KAJ1146314.1"/>
    <property type="molecule type" value="Genomic_DNA"/>
</dbReference>
<evidence type="ECO:0000256" key="1">
    <source>
        <dbReference type="SAM" id="MobiDB-lite"/>
    </source>
</evidence>
<keyword evidence="3" id="KW-1185">Reference proteome</keyword>
<feature type="region of interest" description="Disordered" evidence="1">
    <location>
        <begin position="1"/>
        <end position="32"/>
    </location>
</feature>
<dbReference type="Proteomes" id="UP001066276">
    <property type="component" value="Chromosome 6"/>
</dbReference>
<proteinExistence type="predicted"/>
<accession>A0AAV7R525</accession>